<reference evidence="4" key="1">
    <citation type="submission" date="2024-05" db="EMBL/GenBank/DDBJ databases">
        <title>Planctomycetes of the genus Singulisphaera possess chitinolytic capabilities.</title>
        <authorList>
            <person name="Ivanova A."/>
        </authorList>
    </citation>
    <scope>NUCLEOTIDE SEQUENCE</scope>
    <source>
        <strain evidence="4">Ch08T</strain>
    </source>
</reference>
<evidence type="ECO:0000256" key="2">
    <source>
        <dbReference type="PROSITE-ProRule" id="PRU00169"/>
    </source>
</evidence>
<dbReference type="PROSITE" id="PS50110">
    <property type="entry name" value="RESPONSE_REGULATORY"/>
    <property type="match status" value="2"/>
</dbReference>
<dbReference type="AlphaFoldDB" id="A0AAU7CBY1"/>
<dbReference type="InterPro" id="IPR001789">
    <property type="entry name" value="Sig_transdc_resp-reg_receiver"/>
</dbReference>
<dbReference type="PANTHER" id="PTHR44591">
    <property type="entry name" value="STRESS RESPONSE REGULATOR PROTEIN 1"/>
    <property type="match status" value="1"/>
</dbReference>
<dbReference type="InterPro" id="IPR025497">
    <property type="entry name" value="PatA-like_N"/>
</dbReference>
<dbReference type="Pfam" id="PF14332">
    <property type="entry name" value="DUF4388"/>
    <property type="match status" value="1"/>
</dbReference>
<organism evidence="4">
    <name type="scientific">Singulisphaera sp. Ch08</name>
    <dbReference type="NCBI Taxonomy" id="3120278"/>
    <lineage>
        <taxon>Bacteria</taxon>
        <taxon>Pseudomonadati</taxon>
        <taxon>Planctomycetota</taxon>
        <taxon>Planctomycetia</taxon>
        <taxon>Isosphaerales</taxon>
        <taxon>Isosphaeraceae</taxon>
        <taxon>Singulisphaera</taxon>
    </lineage>
</organism>
<feature type="domain" description="Response regulatory" evidence="3">
    <location>
        <begin position="387"/>
        <end position="502"/>
    </location>
</feature>
<sequence>MESPLILVIDDSPTIRKMVECHLSQAGYRVAIAHDAESGIEAARTIRPNLILLDHQLPGTTGDEVCRKLLSVEDTASIPVVISSAMRNRAFALYTEFPNVVDQIPKPFTPELLKSGVANALQMGELVVQAQRTGCTMPETVGEDHDSALEGNTQIIPFHAVIDFLNNTEQSGRLTVEFGKDRIRFSLSGGRIQAVVSSTVSPDRLFEFLTEDLADLAPLLAITLGETQDASMAGLVRLLEKSLADPRRLRTLLRFQAAVLTHWSLSGETGKFRFEPGGTLPPMFQAFPLQTSLPALSVEGVRRCGLPVDLRNWASVVIARRNPRGGNLDRAGLSPADIKVHTLLDGVMDLATVAERSGQELAVVVDTICGLQRTGLVERRAPASSDSILLLEDDPETVRVAQKVLGPEGEGYQLKVVRDRIAAQLLLRRTPYALVLISLDHKENEAFFQSVRQQAAATTRYVGIVGIDDESELNRLDEMGLDGVLQRPVTEADLKAVVKHLLAAGQMAVV</sequence>
<evidence type="ECO:0000259" key="3">
    <source>
        <dbReference type="PROSITE" id="PS50110"/>
    </source>
</evidence>
<dbReference type="EMBL" id="CP155447">
    <property type="protein sequence ID" value="XBH02206.1"/>
    <property type="molecule type" value="Genomic_DNA"/>
</dbReference>
<dbReference type="Gene3D" id="3.40.50.2300">
    <property type="match status" value="2"/>
</dbReference>
<dbReference type="InterPro" id="IPR011006">
    <property type="entry name" value="CheY-like_superfamily"/>
</dbReference>
<name>A0AAU7CBY1_9BACT</name>
<dbReference type="SUPFAM" id="SSF52172">
    <property type="entry name" value="CheY-like"/>
    <property type="match status" value="2"/>
</dbReference>
<evidence type="ECO:0000313" key="4">
    <source>
        <dbReference type="EMBL" id="XBH02206.1"/>
    </source>
</evidence>
<dbReference type="Pfam" id="PF00072">
    <property type="entry name" value="Response_reg"/>
    <property type="match status" value="1"/>
</dbReference>
<evidence type="ECO:0000256" key="1">
    <source>
        <dbReference type="ARBA" id="ARBA00022553"/>
    </source>
</evidence>
<dbReference type="GO" id="GO:0000160">
    <property type="term" value="P:phosphorelay signal transduction system"/>
    <property type="evidence" value="ECO:0007669"/>
    <property type="project" value="InterPro"/>
</dbReference>
<feature type="domain" description="Response regulatory" evidence="3">
    <location>
        <begin position="5"/>
        <end position="121"/>
    </location>
</feature>
<feature type="modified residue" description="4-aspartylphosphate" evidence="2">
    <location>
        <position position="54"/>
    </location>
</feature>
<dbReference type="SMART" id="SM00448">
    <property type="entry name" value="REC"/>
    <property type="match status" value="1"/>
</dbReference>
<keyword evidence="1 2" id="KW-0597">Phosphoprotein</keyword>
<protein>
    <submittedName>
        <fullName evidence="4">Response regulator</fullName>
    </submittedName>
</protein>
<dbReference type="RefSeq" id="WP_406694948.1">
    <property type="nucleotide sequence ID" value="NZ_CP155447.1"/>
</dbReference>
<accession>A0AAU7CBY1</accession>
<dbReference type="InterPro" id="IPR050595">
    <property type="entry name" value="Bact_response_regulator"/>
</dbReference>
<dbReference type="PANTHER" id="PTHR44591:SF3">
    <property type="entry name" value="RESPONSE REGULATORY DOMAIN-CONTAINING PROTEIN"/>
    <property type="match status" value="1"/>
</dbReference>
<gene>
    <name evidence="4" type="ORF">V5E97_28290</name>
</gene>
<proteinExistence type="predicted"/>
<comment type="caution">
    <text evidence="2">Lacks conserved residue(s) required for the propagation of feature annotation.</text>
</comment>